<feature type="transmembrane region" description="Helical" evidence="1">
    <location>
        <begin position="51"/>
        <end position="72"/>
    </location>
</feature>
<comment type="caution">
    <text evidence="2">The sequence shown here is derived from an EMBL/GenBank/DDBJ whole genome shotgun (WGS) entry which is preliminary data.</text>
</comment>
<gene>
    <name evidence="2" type="ORF">J2X06_000020</name>
</gene>
<organism evidence="2 3">
    <name type="scientific">Lysobacter niastensis</name>
    <dbReference type="NCBI Taxonomy" id="380629"/>
    <lineage>
        <taxon>Bacteria</taxon>
        <taxon>Pseudomonadati</taxon>
        <taxon>Pseudomonadota</taxon>
        <taxon>Gammaproteobacteria</taxon>
        <taxon>Lysobacterales</taxon>
        <taxon>Lysobacteraceae</taxon>
        <taxon>Lysobacter</taxon>
    </lineage>
</organism>
<evidence type="ECO:0000256" key="1">
    <source>
        <dbReference type="SAM" id="Phobius"/>
    </source>
</evidence>
<keyword evidence="1" id="KW-1133">Transmembrane helix</keyword>
<keyword evidence="1" id="KW-0472">Membrane</keyword>
<sequence length="78" mass="8099">MRKVLEKLACIALLLVVAGFSTYALLGGLITGAIDGPARGADEIKVALNPLGFWLMAAAYLVGAVLSSVAAYRFTQDA</sequence>
<evidence type="ECO:0000313" key="2">
    <source>
        <dbReference type="EMBL" id="MDR7132836.1"/>
    </source>
</evidence>
<dbReference type="EMBL" id="JAVDVY010000001">
    <property type="protein sequence ID" value="MDR7132836.1"/>
    <property type="molecule type" value="Genomic_DNA"/>
</dbReference>
<proteinExistence type="predicted"/>
<protein>
    <recommendedName>
        <fullName evidence="4">DUF3185 family protein</fullName>
    </recommendedName>
</protein>
<evidence type="ECO:0008006" key="4">
    <source>
        <dbReference type="Google" id="ProtNLM"/>
    </source>
</evidence>
<keyword evidence="1" id="KW-0812">Transmembrane</keyword>
<keyword evidence="3" id="KW-1185">Reference proteome</keyword>
<dbReference type="Proteomes" id="UP001251524">
    <property type="component" value="Unassembled WGS sequence"/>
</dbReference>
<name>A0ABU1W5H9_9GAMM</name>
<evidence type="ECO:0000313" key="3">
    <source>
        <dbReference type="Proteomes" id="UP001251524"/>
    </source>
</evidence>
<dbReference type="RefSeq" id="WP_310056662.1">
    <property type="nucleotide sequence ID" value="NZ_JAVDVY010000001.1"/>
</dbReference>
<accession>A0ABU1W5H9</accession>
<reference evidence="2 3" key="1">
    <citation type="submission" date="2023-07" db="EMBL/GenBank/DDBJ databases">
        <title>Sorghum-associated microbial communities from plants grown in Nebraska, USA.</title>
        <authorList>
            <person name="Schachtman D."/>
        </authorList>
    </citation>
    <scope>NUCLEOTIDE SEQUENCE [LARGE SCALE GENOMIC DNA]</scope>
    <source>
        <strain evidence="2 3">BE198</strain>
    </source>
</reference>